<dbReference type="PROSITE" id="PS51864">
    <property type="entry name" value="ASTACIN"/>
    <property type="match status" value="1"/>
</dbReference>
<evidence type="ECO:0000256" key="6">
    <source>
        <dbReference type="PROSITE-ProRule" id="PRU01211"/>
    </source>
</evidence>
<dbReference type="InterPro" id="IPR001506">
    <property type="entry name" value="Peptidase_M12A"/>
</dbReference>
<dbReference type="SUPFAM" id="SSF55486">
    <property type="entry name" value="Metalloproteases ('zincins'), catalytic domain"/>
    <property type="match status" value="1"/>
</dbReference>
<dbReference type="Pfam" id="PF01400">
    <property type="entry name" value="Astacin"/>
    <property type="match status" value="1"/>
</dbReference>
<comment type="cofactor">
    <cofactor evidence="6 7">
        <name>Zn(2+)</name>
        <dbReference type="ChEBI" id="CHEBI:29105"/>
    </cofactor>
    <text evidence="6 7">Binds 1 zinc ion per subunit.</text>
</comment>
<feature type="active site" evidence="6">
    <location>
        <position position="308"/>
    </location>
</feature>
<dbReference type="InterPro" id="IPR016186">
    <property type="entry name" value="C-type_lectin-like/link_sf"/>
</dbReference>
<evidence type="ECO:0000256" key="1">
    <source>
        <dbReference type="ARBA" id="ARBA00022670"/>
    </source>
</evidence>
<dbReference type="InterPro" id="IPR001304">
    <property type="entry name" value="C-type_lectin-like"/>
</dbReference>
<evidence type="ECO:0000256" key="5">
    <source>
        <dbReference type="ARBA" id="ARBA00023049"/>
    </source>
</evidence>
<dbReference type="CDD" id="cd04280">
    <property type="entry name" value="ZnMc_astacin_like"/>
    <property type="match status" value="1"/>
</dbReference>
<dbReference type="SMART" id="SM00034">
    <property type="entry name" value="CLECT"/>
    <property type="match status" value="1"/>
</dbReference>
<evidence type="ECO:0000259" key="9">
    <source>
        <dbReference type="PROSITE" id="PS51864"/>
    </source>
</evidence>
<dbReference type="SMART" id="SM00235">
    <property type="entry name" value="ZnMc"/>
    <property type="match status" value="1"/>
</dbReference>
<keyword evidence="3 6" id="KW-0378">Hydrolase</keyword>
<keyword evidence="5 6" id="KW-0482">Metalloprotease</keyword>
<gene>
    <name evidence="11" type="primary">LOC102810010</name>
</gene>
<reference evidence="11" key="1">
    <citation type="submission" date="2025-08" db="UniProtKB">
        <authorList>
            <consortium name="RefSeq"/>
        </authorList>
    </citation>
    <scope>IDENTIFICATION</scope>
    <source>
        <tissue evidence="11">Testes</tissue>
    </source>
</reference>
<sequence length="731" mass="83884">MAGTCFLISDDERGWEDARENCAVIGGDLAVLEKSNVIKRRCSFKKKSYNNERKVHFIRVFDRYFQRGETLWIGLHELAIEGSPHWIDPTIRYRRNKKYPWSDSDGNTIDKDCVVAVPTADNAFKWEYIQCNQTNKYLCEVIGSDDSYAMEKIKEERVTADAKRLAEMKTTFQVIEEINEGSAGEEELFEGDILLNKEQQQRRDLGLPIMPDKRGATIYESAYWPNNTLYYFFDDVDPLSDADKTVVRGALTSLEKFTCVRFIESNDVEDYVNVIKGDSCKSWVGRQTGIQTLYLGQGCVYTGIIQHEFLHALGFWHEQSRYDRDNYVEINWDNIIEGKEGNFEKKLEEHTTHQGFGYDYGSVMHYGFYSFAIDNTIPTIIALRETDETVGQREFASDLDIDELNRLYECDYYVYKGCWFDINLPQLLESLENTGNVYLDGHYSMRTEPVRKCAFAAVSLGYPYFAMRFGGECLVATSESSYQEEGPSDKCVEGLGTSDSYDVYEVYGNGTWGEWSDWYGCIPIENNCTDGYRLGANYRSRICTGGPCYGSTIDMNDCLINCSDVCDVDTYKLRNYTVRYDDECNGCVCMEGFLYCPGAYCGLNDDCDKNECKTTCPIGSPLYNDHGETLFCNLPDYISDFFPYMVITDCPASYSCHLFNDTVLQVEWGVCCPNDNSKWGEWTDWYGCFPSFDCVDGYMTGYNYRSRECLEPPCDYPPFDYKECSVECSGE</sequence>
<organism evidence="10 11">
    <name type="scientific">Saccoglossus kowalevskii</name>
    <name type="common">Acorn worm</name>
    <dbReference type="NCBI Taxonomy" id="10224"/>
    <lineage>
        <taxon>Eukaryota</taxon>
        <taxon>Metazoa</taxon>
        <taxon>Hemichordata</taxon>
        <taxon>Enteropneusta</taxon>
        <taxon>Harrimaniidae</taxon>
        <taxon>Saccoglossus</taxon>
    </lineage>
</organism>
<accession>A0ABM0M567</accession>
<dbReference type="InterPro" id="IPR016187">
    <property type="entry name" value="CTDL_fold"/>
</dbReference>
<keyword evidence="1 6" id="KW-0645">Protease</keyword>
<name>A0ABM0M567_SACKO</name>
<dbReference type="PROSITE" id="PS50041">
    <property type="entry name" value="C_TYPE_LECTIN_2"/>
    <property type="match status" value="1"/>
</dbReference>
<dbReference type="InterPro" id="IPR006026">
    <property type="entry name" value="Peptidase_Metallo"/>
</dbReference>
<dbReference type="Pfam" id="PF00059">
    <property type="entry name" value="Lectin_C"/>
    <property type="match status" value="1"/>
</dbReference>
<keyword evidence="4 6" id="KW-0862">Zinc</keyword>
<feature type="domain" description="Peptidase M12A" evidence="9">
    <location>
        <begin position="216"/>
        <end position="411"/>
    </location>
</feature>
<dbReference type="Gene3D" id="3.10.100.10">
    <property type="entry name" value="Mannose-Binding Protein A, subunit A"/>
    <property type="match status" value="1"/>
</dbReference>
<comment type="caution">
    <text evidence="6">Lacks conserved residue(s) required for the propagation of feature annotation.</text>
</comment>
<protein>
    <recommendedName>
        <fullName evidence="7">Metalloendopeptidase</fullName>
        <ecNumber evidence="7">3.4.24.-</ecNumber>
    </recommendedName>
</protein>
<evidence type="ECO:0000256" key="2">
    <source>
        <dbReference type="ARBA" id="ARBA00022723"/>
    </source>
</evidence>
<dbReference type="RefSeq" id="XP_006815158.1">
    <property type="nucleotide sequence ID" value="XM_006815095.1"/>
</dbReference>
<proteinExistence type="predicted"/>
<dbReference type="InterPro" id="IPR024079">
    <property type="entry name" value="MetalloPept_cat_dom_sf"/>
</dbReference>
<feature type="binding site" evidence="6">
    <location>
        <position position="317"/>
    </location>
    <ligand>
        <name>Zn(2+)</name>
        <dbReference type="ChEBI" id="CHEBI:29105"/>
        <note>catalytic</note>
    </ligand>
</feature>
<evidence type="ECO:0000313" key="10">
    <source>
        <dbReference type="Proteomes" id="UP000694865"/>
    </source>
</evidence>
<dbReference type="InterPro" id="IPR034035">
    <property type="entry name" value="Astacin-like_dom"/>
</dbReference>
<dbReference type="PANTHER" id="PTHR10127">
    <property type="entry name" value="DISCOIDIN, CUB, EGF, LAMININ , AND ZINC METALLOPROTEASE DOMAIN CONTAINING"/>
    <property type="match status" value="1"/>
</dbReference>
<dbReference type="PANTHER" id="PTHR10127:SF780">
    <property type="entry name" value="METALLOENDOPEPTIDASE"/>
    <property type="match status" value="1"/>
</dbReference>
<keyword evidence="10" id="KW-1185">Reference proteome</keyword>
<dbReference type="PRINTS" id="PR00480">
    <property type="entry name" value="ASTACIN"/>
</dbReference>
<feature type="binding site" evidence="6">
    <location>
        <position position="311"/>
    </location>
    <ligand>
        <name>Zn(2+)</name>
        <dbReference type="ChEBI" id="CHEBI:29105"/>
        <note>catalytic</note>
    </ligand>
</feature>
<keyword evidence="2 6" id="KW-0479">Metal-binding</keyword>
<feature type="domain" description="C-type lectin" evidence="8">
    <location>
        <begin position="1"/>
        <end position="140"/>
    </location>
</feature>
<evidence type="ECO:0000256" key="7">
    <source>
        <dbReference type="RuleBase" id="RU361183"/>
    </source>
</evidence>
<dbReference type="GeneID" id="102810010"/>
<evidence type="ECO:0000259" key="8">
    <source>
        <dbReference type="PROSITE" id="PS50041"/>
    </source>
</evidence>
<dbReference type="Proteomes" id="UP000694865">
    <property type="component" value="Unplaced"/>
</dbReference>
<evidence type="ECO:0000256" key="3">
    <source>
        <dbReference type="ARBA" id="ARBA00022801"/>
    </source>
</evidence>
<dbReference type="SUPFAM" id="SSF56436">
    <property type="entry name" value="C-type lectin-like"/>
    <property type="match status" value="1"/>
</dbReference>
<dbReference type="EC" id="3.4.24.-" evidence="7"/>
<evidence type="ECO:0000256" key="4">
    <source>
        <dbReference type="ARBA" id="ARBA00022833"/>
    </source>
</evidence>
<evidence type="ECO:0000313" key="11">
    <source>
        <dbReference type="RefSeq" id="XP_006815158.1"/>
    </source>
</evidence>
<feature type="binding site" evidence="6">
    <location>
        <position position="307"/>
    </location>
    <ligand>
        <name>Zn(2+)</name>
        <dbReference type="ChEBI" id="CHEBI:29105"/>
        <note>catalytic</note>
    </ligand>
</feature>
<dbReference type="Gene3D" id="3.40.390.10">
    <property type="entry name" value="Collagenase (Catalytic Domain)"/>
    <property type="match status" value="1"/>
</dbReference>